<dbReference type="PANTHER" id="PTHR24198">
    <property type="entry name" value="ANKYRIN REPEAT AND PROTEIN KINASE DOMAIN-CONTAINING PROTEIN"/>
    <property type="match status" value="1"/>
</dbReference>
<dbReference type="InterPro" id="IPR036770">
    <property type="entry name" value="Ankyrin_rpt-contain_sf"/>
</dbReference>
<keyword evidence="5" id="KW-1185">Reference proteome</keyword>
<organism evidence="4 5">
    <name type="scientific">Setomelanomma holmii</name>
    <dbReference type="NCBI Taxonomy" id="210430"/>
    <lineage>
        <taxon>Eukaryota</taxon>
        <taxon>Fungi</taxon>
        <taxon>Dikarya</taxon>
        <taxon>Ascomycota</taxon>
        <taxon>Pezizomycotina</taxon>
        <taxon>Dothideomycetes</taxon>
        <taxon>Pleosporomycetidae</taxon>
        <taxon>Pleosporales</taxon>
        <taxon>Pleosporineae</taxon>
        <taxon>Phaeosphaeriaceae</taxon>
        <taxon>Setomelanomma</taxon>
    </lineage>
</organism>
<evidence type="ECO:0000313" key="5">
    <source>
        <dbReference type="Proteomes" id="UP000799777"/>
    </source>
</evidence>
<protein>
    <submittedName>
        <fullName evidence="4">Ankyrin</fullName>
    </submittedName>
</protein>
<reference evidence="4" key="1">
    <citation type="journal article" date="2020" name="Stud. Mycol.">
        <title>101 Dothideomycetes genomes: a test case for predicting lifestyles and emergence of pathogens.</title>
        <authorList>
            <person name="Haridas S."/>
            <person name="Albert R."/>
            <person name="Binder M."/>
            <person name="Bloem J."/>
            <person name="Labutti K."/>
            <person name="Salamov A."/>
            <person name="Andreopoulos B."/>
            <person name="Baker S."/>
            <person name="Barry K."/>
            <person name="Bills G."/>
            <person name="Bluhm B."/>
            <person name="Cannon C."/>
            <person name="Castanera R."/>
            <person name="Culley D."/>
            <person name="Daum C."/>
            <person name="Ezra D."/>
            <person name="Gonzalez J."/>
            <person name="Henrissat B."/>
            <person name="Kuo A."/>
            <person name="Liang C."/>
            <person name="Lipzen A."/>
            <person name="Lutzoni F."/>
            <person name="Magnuson J."/>
            <person name="Mondo S."/>
            <person name="Nolan M."/>
            <person name="Ohm R."/>
            <person name="Pangilinan J."/>
            <person name="Park H.-J."/>
            <person name="Ramirez L."/>
            <person name="Alfaro M."/>
            <person name="Sun H."/>
            <person name="Tritt A."/>
            <person name="Yoshinaga Y."/>
            <person name="Zwiers L.-H."/>
            <person name="Turgeon B."/>
            <person name="Goodwin S."/>
            <person name="Spatafora J."/>
            <person name="Crous P."/>
            <person name="Grigoriev I."/>
        </authorList>
    </citation>
    <scope>NUCLEOTIDE SEQUENCE</scope>
    <source>
        <strain evidence="4">CBS 110217</strain>
    </source>
</reference>
<dbReference type="SMART" id="SM00248">
    <property type="entry name" value="ANK"/>
    <property type="match status" value="11"/>
</dbReference>
<dbReference type="Pfam" id="PF00023">
    <property type="entry name" value="Ank"/>
    <property type="match status" value="1"/>
</dbReference>
<feature type="repeat" description="ANK" evidence="3">
    <location>
        <begin position="633"/>
        <end position="665"/>
    </location>
</feature>
<sequence>MNNFVGSYHAAFDKLFEQVKRFSQSILTIAIKSSVPVIVDILLERGLDIARTTCLFANESLTPLGLACKFRRLGVVKTLVKCGVDVNQMELQTQTTAMFHLLGLVYNEQGPGIEFPTQSCEILRLLLNAGAEVGWRELENPHFWTNKPLLGTYLTYATKPTKFDYGYQLHKPLTNAMRLCDQKEATAAINTMLGSRKAMTRLYENNLAERCMEALQHASYQGNESIVEYFMSLGLQPNVRCLCQAVRGKNMRIIQEYIGIRANLDVVEGSDYHTRNLVRRYAGQIPAGAEPLLYKEISIRYGRTTPFAEPIRWGHSELVVMFENMDILETITESERFSAAIFAASEAGNVMMVERLLERTRNMPELITPALPPSVSIATLGNHQNIVLMLMSAGIKPVASCVTMAILIRNVYLIELFLDVAVSIVDTFGLLYLAVRWGNTDMIARLIDADALLNESGCDLGIVELEDPNIADRSPLGEAIYREDDEELLSVAIERGKERLVRELLVRGADPNDPVAISSATIHSADMTSLILGAFCQRKMYSASSALRQAIKDESEEIVRLLANHTDLNEKDKRSENIAKWPGTADGGRLRVFLPTPLGEAILTGNARLVRILLDSGADPTKPGGGQAAASRITHTPLQLAVETGQRDIIDFLIEHGADVNSVPCLWARGTALQIAANRGFVGIADMLLERGASVNAPGSTFHGRTAFEGAAENGRMDMLLLLYHKDVDMIFDGGAQVQRAMHLAEKNGQLAARDLVRELAESAQLLTVMAF</sequence>
<evidence type="ECO:0000256" key="3">
    <source>
        <dbReference type="PROSITE-ProRule" id="PRU00023"/>
    </source>
</evidence>
<dbReference type="EMBL" id="ML978187">
    <property type="protein sequence ID" value="KAF2030784.1"/>
    <property type="molecule type" value="Genomic_DNA"/>
</dbReference>
<keyword evidence="2 3" id="KW-0040">ANK repeat</keyword>
<evidence type="ECO:0000256" key="1">
    <source>
        <dbReference type="ARBA" id="ARBA00022737"/>
    </source>
</evidence>
<dbReference type="PANTHER" id="PTHR24198:SF165">
    <property type="entry name" value="ANKYRIN REPEAT-CONTAINING PROTEIN-RELATED"/>
    <property type="match status" value="1"/>
</dbReference>
<dbReference type="PROSITE" id="PS50088">
    <property type="entry name" value="ANK_REPEAT"/>
    <property type="match status" value="3"/>
</dbReference>
<dbReference type="SUPFAM" id="SSF48403">
    <property type="entry name" value="Ankyrin repeat"/>
    <property type="match status" value="2"/>
</dbReference>
<dbReference type="Gene3D" id="1.25.40.20">
    <property type="entry name" value="Ankyrin repeat-containing domain"/>
    <property type="match status" value="2"/>
</dbReference>
<comment type="caution">
    <text evidence="4">The sequence shown here is derived from an EMBL/GenBank/DDBJ whole genome shotgun (WGS) entry which is preliminary data.</text>
</comment>
<dbReference type="InterPro" id="IPR002110">
    <property type="entry name" value="Ankyrin_rpt"/>
</dbReference>
<feature type="repeat" description="ANK" evidence="3">
    <location>
        <begin position="59"/>
        <end position="91"/>
    </location>
</feature>
<proteinExistence type="predicted"/>
<accession>A0A9P4HAS4</accession>
<evidence type="ECO:0000256" key="2">
    <source>
        <dbReference type="ARBA" id="ARBA00023043"/>
    </source>
</evidence>
<dbReference type="AlphaFoldDB" id="A0A9P4HAS4"/>
<dbReference type="PROSITE" id="PS50297">
    <property type="entry name" value="ANK_REP_REGION"/>
    <property type="match status" value="2"/>
</dbReference>
<dbReference type="Proteomes" id="UP000799777">
    <property type="component" value="Unassembled WGS sequence"/>
</dbReference>
<keyword evidence="1" id="KW-0677">Repeat</keyword>
<gene>
    <name evidence="4" type="ORF">EK21DRAFT_100258</name>
</gene>
<feature type="repeat" description="ANK" evidence="3">
    <location>
        <begin position="668"/>
        <end position="700"/>
    </location>
</feature>
<dbReference type="Pfam" id="PF12796">
    <property type="entry name" value="Ank_2"/>
    <property type="match status" value="1"/>
</dbReference>
<evidence type="ECO:0000313" key="4">
    <source>
        <dbReference type="EMBL" id="KAF2030784.1"/>
    </source>
</evidence>
<name>A0A9P4HAS4_9PLEO</name>
<dbReference type="OrthoDB" id="539213at2759"/>